<feature type="region of interest" description="Phosphoribosyl-AMP cyclohydrolase" evidence="15">
    <location>
        <begin position="1"/>
        <end position="223"/>
    </location>
</feature>
<dbReference type="FunFam" id="1.10.287.1080:FF:000002">
    <property type="entry name" value="Histidine biosynthesis bifunctional protein HisIE"/>
    <property type="match status" value="1"/>
</dbReference>
<evidence type="ECO:0000256" key="4">
    <source>
        <dbReference type="ARBA" id="ARBA00005169"/>
    </source>
</evidence>
<feature type="region of interest" description="Phosphoribosyl-ATP pyrophosphohydrolase" evidence="15">
    <location>
        <begin position="224"/>
        <end position="311"/>
    </location>
</feature>
<dbReference type="InterPro" id="IPR021130">
    <property type="entry name" value="PRib-ATP_PPHydrolase-like"/>
</dbReference>
<dbReference type="PANTHER" id="PTHR42945">
    <property type="entry name" value="HISTIDINE BIOSYNTHESIS BIFUNCTIONAL PROTEIN"/>
    <property type="match status" value="1"/>
</dbReference>
<dbReference type="EC" id="3.6.1.31" evidence="15"/>
<evidence type="ECO:0000256" key="11">
    <source>
        <dbReference type="ARBA" id="ARBA00022801"/>
    </source>
</evidence>
<evidence type="ECO:0000256" key="1">
    <source>
        <dbReference type="ARBA" id="ARBA00000024"/>
    </source>
</evidence>
<dbReference type="NCBIfam" id="TIGR03188">
    <property type="entry name" value="histidine_hisI"/>
    <property type="match status" value="1"/>
</dbReference>
<evidence type="ECO:0000256" key="2">
    <source>
        <dbReference type="ARBA" id="ARBA00001460"/>
    </source>
</evidence>
<evidence type="ECO:0000256" key="13">
    <source>
        <dbReference type="ARBA" id="ARBA00023102"/>
    </source>
</evidence>
<dbReference type="PANTHER" id="PTHR42945:SF1">
    <property type="entry name" value="HISTIDINE BIOSYNTHESIS BIFUNCTIONAL PROTEIN HIS7"/>
    <property type="match status" value="1"/>
</dbReference>
<dbReference type="EMBL" id="MDDC01000013">
    <property type="protein sequence ID" value="OIQ58632.1"/>
    <property type="molecule type" value="Genomic_DNA"/>
</dbReference>
<feature type="compositionally biased region" description="Basic and acidic residues" evidence="16">
    <location>
        <begin position="139"/>
        <end position="149"/>
    </location>
</feature>
<dbReference type="AlphaFoldDB" id="A0A1J5NJW3"/>
<comment type="caution">
    <text evidence="18">The sequence shown here is derived from an EMBL/GenBank/DDBJ whole genome shotgun (WGS) entry which is preliminary data.</text>
</comment>
<dbReference type="SUPFAM" id="SSF101386">
    <property type="entry name" value="all-alpha NTP pyrophosphatases"/>
    <property type="match status" value="1"/>
</dbReference>
<comment type="similarity">
    <text evidence="6 15">In the C-terminal section; belongs to the PRA-PH family.</text>
</comment>
<dbReference type="Pfam" id="PF01502">
    <property type="entry name" value="PRA-CH"/>
    <property type="match status" value="1"/>
</dbReference>
<feature type="domain" description="Phosphoribosyl-AMP cyclohydrolase" evidence="17">
    <location>
        <begin position="31"/>
        <end position="104"/>
    </location>
</feature>
<dbReference type="Gene3D" id="1.10.287.1080">
    <property type="entry name" value="MazG-like"/>
    <property type="match status" value="1"/>
</dbReference>
<keyword evidence="9 15" id="KW-0028">Amino-acid biosynthesis</keyword>
<organism evidence="18 19">
    <name type="scientific">Neomoorella thermoacetica</name>
    <name type="common">Clostridium thermoaceticum</name>
    <dbReference type="NCBI Taxonomy" id="1525"/>
    <lineage>
        <taxon>Bacteria</taxon>
        <taxon>Bacillati</taxon>
        <taxon>Bacillota</taxon>
        <taxon>Clostridia</taxon>
        <taxon>Neomoorellales</taxon>
        <taxon>Neomoorellaceae</taxon>
        <taxon>Neomoorella</taxon>
    </lineage>
</organism>
<dbReference type="UniPathway" id="UPA00031">
    <property type="reaction ID" value="UER00007"/>
</dbReference>
<evidence type="ECO:0000259" key="17">
    <source>
        <dbReference type="Pfam" id="PF01502"/>
    </source>
</evidence>
<evidence type="ECO:0000313" key="18">
    <source>
        <dbReference type="EMBL" id="OIQ58632.1"/>
    </source>
</evidence>
<name>A0A1J5NJW3_NEOTH</name>
<dbReference type="OrthoDB" id="9795769at2"/>
<dbReference type="GO" id="GO:0005524">
    <property type="term" value="F:ATP binding"/>
    <property type="evidence" value="ECO:0007669"/>
    <property type="project" value="UniProtKB-KW"/>
</dbReference>
<dbReference type="NCBIfam" id="NF000768">
    <property type="entry name" value="PRK00051.1"/>
    <property type="match status" value="1"/>
</dbReference>
<evidence type="ECO:0000256" key="3">
    <source>
        <dbReference type="ARBA" id="ARBA00004496"/>
    </source>
</evidence>
<evidence type="ECO:0000256" key="8">
    <source>
        <dbReference type="ARBA" id="ARBA00022490"/>
    </source>
</evidence>
<dbReference type="HAMAP" id="MF_01021">
    <property type="entry name" value="HisI"/>
    <property type="match status" value="1"/>
</dbReference>
<sequence>MSVTIPEDIRFNAEGLIPAIIQDAASGQVLMLAYMNRESLARSLATGETWFYSRSRRELWHKGATSGHRQYIESASYDCDADALLFRVRQVGVACHEGEFSCFHNSLPLQVSRPRGTGAEGDVQAGCAPGGAAFPLPGEEGKAANEGEAGRVVTTTAGEQEVGPASIDTNWQEKPGRREEQPGTGPDKQGRAGLEDQRVSLHPAAPASQVNTGSQVTADLGTVLSRVFQVIKERQATRPEGSYTAYLFNNGQDKILKKIGEEAGETIIASKNDSRHEILYEMADLYYHTLVLLAYHGLEPEQLAAELAARR</sequence>
<comment type="pathway">
    <text evidence="4 15">Amino-acid biosynthesis; L-histidine biosynthesis; L-histidine from 5-phospho-alpha-D-ribose 1-diphosphate: step 3/9.</text>
</comment>
<dbReference type="NCBIfam" id="NF001611">
    <property type="entry name" value="PRK00400.1-3"/>
    <property type="match status" value="1"/>
</dbReference>
<dbReference type="GO" id="GO:0000105">
    <property type="term" value="P:L-histidine biosynthetic process"/>
    <property type="evidence" value="ECO:0007669"/>
    <property type="project" value="UniProtKB-UniRule"/>
</dbReference>
<feature type="region of interest" description="Disordered" evidence="16">
    <location>
        <begin position="114"/>
        <end position="192"/>
    </location>
</feature>
<dbReference type="InterPro" id="IPR002496">
    <property type="entry name" value="PRib_AMP_CycHydrolase_dom"/>
</dbReference>
<evidence type="ECO:0000256" key="5">
    <source>
        <dbReference type="ARBA" id="ARBA00005204"/>
    </source>
</evidence>
<evidence type="ECO:0000256" key="9">
    <source>
        <dbReference type="ARBA" id="ARBA00022605"/>
    </source>
</evidence>
<keyword evidence="14 15" id="KW-0511">Multifunctional enzyme</keyword>
<proteinExistence type="inferred from homology"/>
<comment type="catalytic activity">
    <reaction evidence="1 15">
        <text>1-(5-phospho-beta-D-ribosyl)-5'-AMP + H2O = 1-(5-phospho-beta-D-ribosyl)-5-[(5-phospho-beta-D-ribosylamino)methylideneamino]imidazole-4-carboxamide</text>
        <dbReference type="Rhea" id="RHEA:20049"/>
        <dbReference type="ChEBI" id="CHEBI:15377"/>
        <dbReference type="ChEBI" id="CHEBI:58435"/>
        <dbReference type="ChEBI" id="CHEBI:59457"/>
        <dbReference type="EC" id="3.5.4.19"/>
    </reaction>
</comment>
<dbReference type="InterPro" id="IPR008179">
    <property type="entry name" value="HisE"/>
</dbReference>
<comment type="catalytic activity">
    <reaction evidence="2 15">
        <text>1-(5-phospho-beta-D-ribosyl)-ATP + H2O = 1-(5-phospho-beta-D-ribosyl)-5'-AMP + diphosphate + H(+)</text>
        <dbReference type="Rhea" id="RHEA:22828"/>
        <dbReference type="ChEBI" id="CHEBI:15377"/>
        <dbReference type="ChEBI" id="CHEBI:15378"/>
        <dbReference type="ChEBI" id="CHEBI:33019"/>
        <dbReference type="ChEBI" id="CHEBI:59457"/>
        <dbReference type="ChEBI" id="CHEBI:73183"/>
        <dbReference type="EC" id="3.6.1.31"/>
    </reaction>
</comment>
<comment type="pathway">
    <text evidence="5 15">Amino-acid biosynthesis; L-histidine biosynthesis; L-histidine from 5-phospho-alpha-D-ribose 1-diphosphate: step 2/9.</text>
</comment>
<evidence type="ECO:0000256" key="7">
    <source>
        <dbReference type="ARBA" id="ARBA00008299"/>
    </source>
</evidence>
<evidence type="ECO:0000256" key="14">
    <source>
        <dbReference type="ARBA" id="ARBA00023268"/>
    </source>
</evidence>
<keyword evidence="10 15" id="KW-0547">Nucleotide-binding</keyword>
<evidence type="ECO:0000313" key="19">
    <source>
        <dbReference type="Proteomes" id="UP000182811"/>
    </source>
</evidence>
<dbReference type="HAMAP" id="MF_01020">
    <property type="entry name" value="HisE"/>
    <property type="match status" value="1"/>
</dbReference>
<dbReference type="GO" id="GO:0005737">
    <property type="term" value="C:cytoplasm"/>
    <property type="evidence" value="ECO:0007669"/>
    <property type="project" value="UniProtKB-SubCell"/>
</dbReference>
<evidence type="ECO:0000256" key="12">
    <source>
        <dbReference type="ARBA" id="ARBA00022840"/>
    </source>
</evidence>
<keyword evidence="12 15" id="KW-0067">ATP-binding</keyword>
<dbReference type="Pfam" id="PF01503">
    <property type="entry name" value="PRA-PH"/>
    <property type="match status" value="1"/>
</dbReference>
<dbReference type="GO" id="GO:0004635">
    <property type="term" value="F:phosphoribosyl-AMP cyclohydrolase activity"/>
    <property type="evidence" value="ECO:0007669"/>
    <property type="project" value="UniProtKB-UniRule"/>
</dbReference>
<keyword evidence="11 15" id="KW-0378">Hydrolase</keyword>
<accession>A0A1J5NJW3</accession>
<dbReference type="InterPro" id="IPR038019">
    <property type="entry name" value="PRib_AMP_CycHydrolase_sf"/>
</dbReference>
<dbReference type="Proteomes" id="UP000182811">
    <property type="component" value="Unassembled WGS sequence"/>
</dbReference>
<protein>
    <recommendedName>
        <fullName evidence="15">Histidine biosynthesis bifunctional protein HisIE</fullName>
    </recommendedName>
    <domain>
        <recommendedName>
            <fullName evidence="15">Phosphoribosyl-AMP cyclohydrolase</fullName>
            <shortName evidence="15">PRA-CH</shortName>
            <ecNumber evidence="15">3.5.4.19</ecNumber>
        </recommendedName>
    </domain>
    <domain>
        <recommendedName>
            <fullName evidence="15">Phosphoribosyl-ATP pyrophosphatase</fullName>
            <shortName evidence="15">PRA-PH</shortName>
            <ecNumber evidence="15">3.6.1.31</ecNumber>
        </recommendedName>
    </domain>
</protein>
<evidence type="ECO:0000256" key="6">
    <source>
        <dbReference type="ARBA" id="ARBA00007731"/>
    </source>
</evidence>
<dbReference type="InterPro" id="IPR026660">
    <property type="entry name" value="PRA-CH"/>
</dbReference>
<comment type="subcellular location">
    <subcellularLocation>
        <location evidence="3 15">Cytoplasm</location>
    </subcellularLocation>
</comment>
<evidence type="ECO:0000256" key="16">
    <source>
        <dbReference type="SAM" id="MobiDB-lite"/>
    </source>
</evidence>
<keyword evidence="13 15" id="KW-0368">Histidine biosynthesis</keyword>
<dbReference type="Gene3D" id="3.10.20.810">
    <property type="entry name" value="Phosphoribosyl-AMP cyclohydrolase"/>
    <property type="match status" value="1"/>
</dbReference>
<comment type="similarity">
    <text evidence="7 15">In the N-terminal section; belongs to the PRA-CH family.</text>
</comment>
<reference evidence="18 19" key="1">
    <citation type="submission" date="2016-08" db="EMBL/GenBank/DDBJ databases">
        <title>Genome-based comparison of Moorella thermoacetic strains.</title>
        <authorList>
            <person name="Poehlein A."/>
            <person name="Bengelsdorf F.R."/>
            <person name="Esser C."/>
            <person name="Duerre P."/>
            <person name="Daniel R."/>
        </authorList>
    </citation>
    <scope>NUCLEOTIDE SEQUENCE [LARGE SCALE GENOMIC DNA]</scope>
    <source>
        <strain evidence="18 19">DSM 21394</strain>
    </source>
</reference>
<dbReference type="HAMAP" id="MF_01019">
    <property type="entry name" value="HisIE"/>
    <property type="match status" value="1"/>
</dbReference>
<dbReference type="FunFam" id="3.10.20.810:FF:000001">
    <property type="entry name" value="Histidine biosynthesis bifunctional protein HisIE"/>
    <property type="match status" value="1"/>
</dbReference>
<dbReference type="InterPro" id="IPR023019">
    <property type="entry name" value="His_synth_HisIE"/>
</dbReference>
<evidence type="ECO:0000256" key="10">
    <source>
        <dbReference type="ARBA" id="ARBA00022741"/>
    </source>
</evidence>
<dbReference type="CDD" id="cd11534">
    <property type="entry name" value="NTP-PPase_HisIE_like"/>
    <property type="match status" value="1"/>
</dbReference>
<evidence type="ECO:0000256" key="15">
    <source>
        <dbReference type="HAMAP-Rule" id="MF_01019"/>
    </source>
</evidence>
<dbReference type="GO" id="GO:0004636">
    <property type="term" value="F:phosphoribosyl-ATP diphosphatase activity"/>
    <property type="evidence" value="ECO:0007669"/>
    <property type="project" value="UniProtKB-UniRule"/>
</dbReference>
<gene>
    <name evidence="18" type="primary">hisE</name>
    <name evidence="15" type="synonym">hisI</name>
    <name evidence="15" type="synonym">hisIE</name>
    <name evidence="18" type="ORF">MOTE_18200</name>
</gene>
<dbReference type="EC" id="3.5.4.19" evidence="15"/>
<keyword evidence="8 15" id="KW-0963">Cytoplasm</keyword>
<dbReference type="SUPFAM" id="SSF141734">
    <property type="entry name" value="HisI-like"/>
    <property type="match status" value="1"/>
</dbReference>